<proteinExistence type="predicted"/>
<reference evidence="1 2" key="1">
    <citation type="journal article" date="2019" name="Int. J. Syst. Evol. Microbiol.">
        <title>The Global Catalogue of Microorganisms (GCM) 10K type strain sequencing project: providing services to taxonomists for standard genome sequencing and annotation.</title>
        <authorList>
            <consortium name="The Broad Institute Genomics Platform"/>
            <consortium name="The Broad Institute Genome Sequencing Center for Infectious Disease"/>
            <person name="Wu L."/>
            <person name="Ma J."/>
        </authorList>
    </citation>
    <scope>NUCLEOTIDE SEQUENCE [LARGE SCALE GENOMIC DNA]</scope>
    <source>
        <strain evidence="1 2">JCM 14718</strain>
    </source>
</reference>
<keyword evidence="2" id="KW-1185">Reference proteome</keyword>
<comment type="caution">
    <text evidence="1">The sequence shown here is derived from an EMBL/GenBank/DDBJ whole genome shotgun (WGS) entry which is preliminary data.</text>
</comment>
<sequence length="160" mass="16640">MLVFRDRLVDVPMRRPAVLAYPGGARGRVRLFGFDDLTLAVPLDTAADTLPHSDTAAAGTVPVNADPGSFLWWPAVLTTFDPRSPRVPADLAAALSAAGADLGSVSMAGQRRHAVLWIAAAPNARIRAARVATVVDAARTYCAAATAPVTALRCPGGEGR</sequence>
<gene>
    <name evidence="1" type="ORF">GCM10009765_80590</name>
</gene>
<accession>A0ABN2J8P7</accession>
<dbReference type="Proteomes" id="UP001500618">
    <property type="component" value="Unassembled WGS sequence"/>
</dbReference>
<dbReference type="RefSeq" id="WP_344315254.1">
    <property type="nucleotide sequence ID" value="NZ_BAAANY010000045.1"/>
</dbReference>
<organism evidence="1 2">
    <name type="scientific">Fodinicola feengrottensis</name>
    <dbReference type="NCBI Taxonomy" id="435914"/>
    <lineage>
        <taxon>Bacteria</taxon>
        <taxon>Bacillati</taxon>
        <taxon>Actinomycetota</taxon>
        <taxon>Actinomycetes</taxon>
        <taxon>Mycobacteriales</taxon>
        <taxon>Fodinicola</taxon>
    </lineage>
</organism>
<protein>
    <submittedName>
        <fullName evidence="1">Uncharacterized protein</fullName>
    </submittedName>
</protein>
<dbReference type="EMBL" id="BAAANY010000045">
    <property type="protein sequence ID" value="GAA1720267.1"/>
    <property type="molecule type" value="Genomic_DNA"/>
</dbReference>
<evidence type="ECO:0000313" key="2">
    <source>
        <dbReference type="Proteomes" id="UP001500618"/>
    </source>
</evidence>
<evidence type="ECO:0000313" key="1">
    <source>
        <dbReference type="EMBL" id="GAA1720267.1"/>
    </source>
</evidence>
<name>A0ABN2J8P7_9ACTN</name>